<comment type="caution">
    <text evidence="3">The sequence shown here is derived from an EMBL/GenBank/DDBJ whole genome shotgun (WGS) entry which is preliminary data.</text>
</comment>
<reference evidence="4" key="1">
    <citation type="journal article" date="2019" name="Int. J. Syst. Evol. Microbiol.">
        <title>The Global Catalogue of Microorganisms (GCM) 10K type strain sequencing project: providing services to taxonomists for standard genome sequencing and annotation.</title>
        <authorList>
            <consortium name="The Broad Institute Genomics Platform"/>
            <consortium name="The Broad Institute Genome Sequencing Center for Infectious Disease"/>
            <person name="Wu L."/>
            <person name="Ma J."/>
        </authorList>
    </citation>
    <scope>NUCLEOTIDE SEQUENCE [LARGE SCALE GENOMIC DNA]</scope>
    <source>
        <strain evidence="4">CCUG 39402</strain>
    </source>
</reference>
<dbReference type="Gene3D" id="3.90.226.10">
    <property type="entry name" value="2-enoyl-CoA Hydratase, Chain A, domain 1"/>
    <property type="match status" value="1"/>
</dbReference>
<proteinExistence type="inferred from homology"/>
<dbReference type="RefSeq" id="WP_371439470.1">
    <property type="nucleotide sequence ID" value="NZ_JBHSRS010000084.1"/>
</dbReference>
<dbReference type="Proteomes" id="UP001596270">
    <property type="component" value="Unassembled WGS sequence"/>
</dbReference>
<evidence type="ECO:0000313" key="4">
    <source>
        <dbReference type="Proteomes" id="UP001596270"/>
    </source>
</evidence>
<dbReference type="Pfam" id="PF00378">
    <property type="entry name" value="ECH_1"/>
    <property type="match status" value="1"/>
</dbReference>
<organism evidence="3 4">
    <name type="scientific">Polaromonas aquatica</name>
    <dbReference type="NCBI Taxonomy" id="332657"/>
    <lineage>
        <taxon>Bacteria</taxon>
        <taxon>Pseudomonadati</taxon>
        <taxon>Pseudomonadota</taxon>
        <taxon>Betaproteobacteria</taxon>
        <taxon>Burkholderiales</taxon>
        <taxon>Comamonadaceae</taxon>
        <taxon>Polaromonas</taxon>
    </lineage>
</organism>
<protein>
    <submittedName>
        <fullName evidence="3">Enoyl-CoA hydratase/isomerase family protein</fullName>
    </submittedName>
</protein>
<dbReference type="InterPro" id="IPR018376">
    <property type="entry name" value="Enoyl-CoA_hyd/isom_CS"/>
</dbReference>
<evidence type="ECO:0000256" key="2">
    <source>
        <dbReference type="RuleBase" id="RU003707"/>
    </source>
</evidence>
<gene>
    <name evidence="3" type="ORF">ACFQND_26840</name>
</gene>
<dbReference type="PANTHER" id="PTHR11941">
    <property type="entry name" value="ENOYL-COA HYDRATASE-RELATED"/>
    <property type="match status" value="1"/>
</dbReference>
<dbReference type="EMBL" id="JBHSRS010000084">
    <property type="protein sequence ID" value="MFC6284859.1"/>
    <property type="molecule type" value="Genomic_DNA"/>
</dbReference>
<dbReference type="PANTHER" id="PTHR11941:SF54">
    <property type="entry name" value="ENOYL-COA HYDRATASE, MITOCHONDRIAL"/>
    <property type="match status" value="1"/>
</dbReference>
<dbReference type="PROSITE" id="PS00166">
    <property type="entry name" value="ENOYL_COA_HYDRATASE"/>
    <property type="match status" value="1"/>
</dbReference>
<dbReference type="CDD" id="cd06558">
    <property type="entry name" value="crotonase-like"/>
    <property type="match status" value="1"/>
</dbReference>
<comment type="similarity">
    <text evidence="1 2">Belongs to the enoyl-CoA hydratase/isomerase family.</text>
</comment>
<dbReference type="InterPro" id="IPR001753">
    <property type="entry name" value="Enoyl-CoA_hydra/iso"/>
</dbReference>
<dbReference type="SUPFAM" id="SSF52096">
    <property type="entry name" value="ClpP/crotonase"/>
    <property type="match status" value="1"/>
</dbReference>
<sequence length="257" mass="27410">MTAESPLLVESRGAIRLFTLNRPQRMNALDQGLVNALHAAMEDAQSDPTVRVIVFAGQGGNFCTGADVKRDKSLETGRDILDTLQDVYMSMRHGAKPGLAMVQGYVYGAGLSLALACDFVYAETGAKFAAPFIRIGLVPDIGLVSTLPERIGMALARSMLIGGAVFDTERAAATGLIDVSCEPGKGMDSCMAMAQKLAEQAPLAMAATRKLLHGREEISRASLDEEARQQRAMRKTADYAEGLAALLSKRAAVFTGR</sequence>
<evidence type="ECO:0000256" key="1">
    <source>
        <dbReference type="ARBA" id="ARBA00005254"/>
    </source>
</evidence>
<dbReference type="InterPro" id="IPR029045">
    <property type="entry name" value="ClpP/crotonase-like_dom_sf"/>
</dbReference>
<accession>A0ABW1U4Y0</accession>
<keyword evidence="4" id="KW-1185">Reference proteome</keyword>
<name>A0ABW1U4Y0_9BURK</name>
<evidence type="ECO:0000313" key="3">
    <source>
        <dbReference type="EMBL" id="MFC6284859.1"/>
    </source>
</evidence>